<dbReference type="RefSeq" id="WP_182351596.1">
    <property type="nucleotide sequence ID" value="NZ_JAJSPM010000003.1"/>
</dbReference>
<accession>A0ABS8WYX4</accession>
<sequence>MTKYKFELTIQNENIQISAKERLTGVIQGYVQLSSSITLENKKLIEITQLYVNKNMRGFGLGGELASRAIEYALKKNKGIQMMIQPGSEGFWRKYFNNRFDGRRMTLFGGEVLNTKLSDGVVFEISMISLIKNYKFPLDKNLRSPGIERICQHVSGSILTTQF</sequence>
<dbReference type="InterPro" id="IPR000182">
    <property type="entry name" value="GNAT_dom"/>
</dbReference>
<dbReference type="SUPFAM" id="SSF55729">
    <property type="entry name" value="Acyl-CoA N-acyltransferases (Nat)"/>
    <property type="match status" value="1"/>
</dbReference>
<dbReference type="Gene3D" id="3.40.630.30">
    <property type="match status" value="1"/>
</dbReference>
<dbReference type="Proteomes" id="UP001320170">
    <property type="component" value="Unassembled WGS sequence"/>
</dbReference>
<dbReference type="InterPro" id="IPR016181">
    <property type="entry name" value="Acyl_CoA_acyltransferase"/>
</dbReference>
<comment type="caution">
    <text evidence="2">The sequence shown here is derived from an EMBL/GenBank/DDBJ whole genome shotgun (WGS) entry which is preliminary data.</text>
</comment>
<keyword evidence="3" id="KW-1185">Reference proteome</keyword>
<name>A0ABS8WYX4_9GAMM</name>
<dbReference type="CDD" id="cd04301">
    <property type="entry name" value="NAT_SF"/>
    <property type="match status" value="1"/>
</dbReference>
<protein>
    <submittedName>
        <fullName evidence="2">GNAT family N-acetyltransferase</fullName>
    </submittedName>
</protein>
<evidence type="ECO:0000259" key="1">
    <source>
        <dbReference type="Pfam" id="PF00583"/>
    </source>
</evidence>
<evidence type="ECO:0000313" key="3">
    <source>
        <dbReference type="Proteomes" id="UP001320170"/>
    </source>
</evidence>
<reference evidence="2 3" key="1">
    <citation type="journal article" date="2024" name="Pathogens">
        <title>Characterization of a Novel Species of Legionella Isolated from a Healthcare Facility: Legionella resiliens sp. nov.</title>
        <authorList>
            <person name="Cristino S."/>
            <person name="Pascale M.R."/>
            <person name="Marino F."/>
            <person name="Derelitto C."/>
            <person name="Salaris S."/>
            <person name="Orsini M."/>
            <person name="Squarzoni S."/>
            <person name="Grottola A."/>
            <person name="Girolamini L."/>
        </authorList>
    </citation>
    <scope>NUCLEOTIDE SEQUENCE [LARGE SCALE GENOMIC DNA]</scope>
    <source>
        <strain evidence="2 3">8cVS16</strain>
    </source>
</reference>
<evidence type="ECO:0000313" key="2">
    <source>
        <dbReference type="EMBL" id="MCE3531706.1"/>
    </source>
</evidence>
<gene>
    <name evidence="2" type="ORF">LXO92_04860</name>
</gene>
<organism evidence="2 3">
    <name type="scientific">Legionella resiliens</name>
    <dbReference type="NCBI Taxonomy" id="2905958"/>
    <lineage>
        <taxon>Bacteria</taxon>
        <taxon>Pseudomonadati</taxon>
        <taxon>Pseudomonadota</taxon>
        <taxon>Gammaproteobacteria</taxon>
        <taxon>Legionellales</taxon>
        <taxon>Legionellaceae</taxon>
        <taxon>Legionella</taxon>
    </lineage>
</organism>
<dbReference type="EMBL" id="JAJTND010000003">
    <property type="protein sequence ID" value="MCE3531706.1"/>
    <property type="molecule type" value="Genomic_DNA"/>
</dbReference>
<proteinExistence type="predicted"/>
<feature type="domain" description="N-acetyltransferase" evidence="1">
    <location>
        <begin position="24"/>
        <end position="93"/>
    </location>
</feature>
<dbReference type="Pfam" id="PF00583">
    <property type="entry name" value="Acetyltransf_1"/>
    <property type="match status" value="1"/>
</dbReference>